<gene>
    <name evidence="1" type="ORF">METZ01_LOCUS411045</name>
</gene>
<accession>A0A382WJE8</accession>
<name>A0A382WJE8_9ZZZZ</name>
<proteinExistence type="predicted"/>
<reference evidence="1" key="1">
    <citation type="submission" date="2018-05" db="EMBL/GenBank/DDBJ databases">
        <authorList>
            <person name="Lanie J.A."/>
            <person name="Ng W.-L."/>
            <person name="Kazmierczak K.M."/>
            <person name="Andrzejewski T.M."/>
            <person name="Davidsen T.M."/>
            <person name="Wayne K.J."/>
            <person name="Tettelin H."/>
            <person name="Glass J.I."/>
            <person name="Rusch D."/>
            <person name="Podicherti R."/>
            <person name="Tsui H.-C.T."/>
            <person name="Winkler M.E."/>
        </authorList>
    </citation>
    <scope>NUCLEOTIDE SEQUENCE</scope>
</reference>
<dbReference type="AlphaFoldDB" id="A0A382WJE8"/>
<sequence length="189" mass="22427">MLINVLHTMEGRKPMTIIDLMIRAEEKIMQRIQKEIKDTANEEELYYYAFYLVNSFYEKLEFVNKKVESAYSTKSLNNYINTSLNDVENDSILKNRTKRYEDYEIMWNQIEHDEVERSSRMAMFFGFGSKYIYGNNVHMMTFTFLHPELISIMAESSKIVLNTLEESLNKKISENKKPSLISRIKSLLK</sequence>
<protein>
    <submittedName>
        <fullName evidence="1">Uncharacterized protein</fullName>
    </submittedName>
</protein>
<organism evidence="1">
    <name type="scientific">marine metagenome</name>
    <dbReference type="NCBI Taxonomy" id="408172"/>
    <lineage>
        <taxon>unclassified sequences</taxon>
        <taxon>metagenomes</taxon>
        <taxon>ecological metagenomes</taxon>
    </lineage>
</organism>
<dbReference type="EMBL" id="UINC01159866">
    <property type="protein sequence ID" value="SVD58191.1"/>
    <property type="molecule type" value="Genomic_DNA"/>
</dbReference>
<evidence type="ECO:0000313" key="1">
    <source>
        <dbReference type="EMBL" id="SVD58191.1"/>
    </source>
</evidence>